<dbReference type="RefSeq" id="WP_053475369.1">
    <property type="nucleotide sequence ID" value="NZ_CP041305.1"/>
</dbReference>
<organism evidence="3 4">
    <name type="scientific">Cytobacillus solani</name>
    <dbReference type="NCBI Taxonomy" id="1637975"/>
    <lineage>
        <taxon>Bacteria</taxon>
        <taxon>Bacillati</taxon>
        <taxon>Bacillota</taxon>
        <taxon>Bacilli</taxon>
        <taxon>Bacillales</taxon>
        <taxon>Bacillaceae</taxon>
        <taxon>Cytobacillus</taxon>
    </lineage>
</organism>
<name>A0A0Q3QM31_9BACI</name>
<evidence type="ECO:0000256" key="1">
    <source>
        <dbReference type="ARBA" id="ARBA00023125"/>
    </source>
</evidence>
<dbReference type="Pfam" id="PF13411">
    <property type="entry name" value="MerR_1"/>
    <property type="match status" value="1"/>
</dbReference>
<evidence type="ECO:0000313" key="4">
    <source>
        <dbReference type="Proteomes" id="UP000050996"/>
    </source>
</evidence>
<dbReference type="Proteomes" id="UP000050996">
    <property type="component" value="Unassembled WGS sequence"/>
</dbReference>
<dbReference type="InterPro" id="IPR047057">
    <property type="entry name" value="MerR_fam"/>
</dbReference>
<gene>
    <name evidence="3" type="ORF">AN957_09535</name>
</gene>
<dbReference type="InterPro" id="IPR009061">
    <property type="entry name" value="DNA-bd_dom_put_sf"/>
</dbReference>
<keyword evidence="4" id="KW-1185">Reference proteome</keyword>
<evidence type="ECO:0000313" key="3">
    <source>
        <dbReference type="EMBL" id="KQL18790.1"/>
    </source>
</evidence>
<comment type="caution">
    <text evidence="3">The sequence shown here is derived from an EMBL/GenBank/DDBJ whole genome shotgun (WGS) entry which is preliminary data.</text>
</comment>
<dbReference type="PANTHER" id="PTHR30204">
    <property type="entry name" value="REDOX-CYCLING DRUG-SENSING TRANSCRIPTIONAL ACTIVATOR SOXR"/>
    <property type="match status" value="1"/>
</dbReference>
<dbReference type="PROSITE" id="PS50937">
    <property type="entry name" value="HTH_MERR_2"/>
    <property type="match status" value="1"/>
</dbReference>
<accession>A0A0Q3QM31</accession>
<reference evidence="3 4" key="1">
    <citation type="submission" date="2015-09" db="EMBL/GenBank/DDBJ databases">
        <title>Genome sequencing project for genomic taxonomy and phylogenomics of Bacillus-like bacteria.</title>
        <authorList>
            <person name="Liu B."/>
            <person name="Wang J."/>
            <person name="Zhu Y."/>
            <person name="Liu G."/>
            <person name="Chen Q."/>
            <person name="Chen Z."/>
            <person name="Lan J."/>
            <person name="Che J."/>
            <person name="Ge C."/>
            <person name="Shi H."/>
            <person name="Pan Z."/>
            <person name="Liu X."/>
        </authorList>
    </citation>
    <scope>NUCLEOTIDE SEQUENCE [LARGE SCALE GENOMIC DNA]</scope>
    <source>
        <strain evidence="3 4">FJAT-18043</strain>
    </source>
</reference>
<dbReference type="CDD" id="cd01106">
    <property type="entry name" value="HTH_TipAL-Mta"/>
    <property type="match status" value="1"/>
</dbReference>
<keyword evidence="1" id="KW-0238">DNA-binding</keyword>
<evidence type="ECO:0000259" key="2">
    <source>
        <dbReference type="PROSITE" id="PS50937"/>
    </source>
</evidence>
<proteinExistence type="predicted"/>
<dbReference type="PATRIC" id="fig|1637975.4.peg.1676"/>
<dbReference type="AlphaFoldDB" id="A0A0Q3QM31"/>
<dbReference type="PANTHER" id="PTHR30204:SF96">
    <property type="entry name" value="CHROMOSOME-ANCHORING PROTEIN RACA"/>
    <property type="match status" value="1"/>
</dbReference>
<dbReference type="GO" id="GO:0003677">
    <property type="term" value="F:DNA binding"/>
    <property type="evidence" value="ECO:0007669"/>
    <property type="project" value="UniProtKB-KW"/>
</dbReference>
<dbReference type="InterPro" id="IPR000551">
    <property type="entry name" value="MerR-type_HTH_dom"/>
</dbReference>
<dbReference type="EMBL" id="LJIX01000006">
    <property type="protein sequence ID" value="KQL18790.1"/>
    <property type="molecule type" value="Genomic_DNA"/>
</dbReference>
<dbReference type="SMART" id="SM00422">
    <property type="entry name" value="HTH_MERR"/>
    <property type="match status" value="1"/>
</dbReference>
<sequence length="251" mass="29411">MIHINKVRDLTGVTVRTLRYYDEIGLLKPASKTEGGHRLYTNEEVKKLQQVQFLKKVGFTLDEIKNMLASPDWDWSKSLKRQLSYVINEQENLKKTERALREMIHGIAIEGDDEWIAIHKIMRLSNNDKENQKSFRESIFKGKDKELLDKVPSMTSESSEVLEWIALLGQLKRNMKNGPEASNVQNIIRRMDEKRLEEFDGEDEFLDKLWKVRMSSEQSEKLGLYPIGEDVLEFMNQAYAIYLKRGKAQRE</sequence>
<protein>
    <submittedName>
        <fullName evidence="3">MerR family transcriptional regulator</fullName>
    </submittedName>
</protein>
<dbReference type="STRING" id="1637975.AN957_09535"/>
<dbReference type="GO" id="GO:0003700">
    <property type="term" value="F:DNA-binding transcription factor activity"/>
    <property type="evidence" value="ECO:0007669"/>
    <property type="project" value="InterPro"/>
</dbReference>
<dbReference type="Gene3D" id="1.10.1660.10">
    <property type="match status" value="1"/>
</dbReference>
<feature type="domain" description="HTH merR-type" evidence="2">
    <location>
        <begin position="1"/>
        <end position="70"/>
    </location>
</feature>
<dbReference type="SUPFAM" id="SSF46955">
    <property type="entry name" value="Putative DNA-binding domain"/>
    <property type="match status" value="1"/>
</dbReference>